<proteinExistence type="predicted"/>
<dbReference type="EMBL" id="NMUH01006736">
    <property type="protein sequence ID" value="MQM15904.1"/>
    <property type="molecule type" value="Genomic_DNA"/>
</dbReference>
<keyword evidence="3" id="KW-1185">Reference proteome</keyword>
<name>A0A843X984_COLES</name>
<feature type="transmembrane region" description="Helical" evidence="1">
    <location>
        <begin position="40"/>
        <end position="60"/>
    </location>
</feature>
<keyword evidence="1" id="KW-1133">Transmembrane helix</keyword>
<organism evidence="2 3">
    <name type="scientific">Colocasia esculenta</name>
    <name type="common">Wild taro</name>
    <name type="synonym">Arum esculentum</name>
    <dbReference type="NCBI Taxonomy" id="4460"/>
    <lineage>
        <taxon>Eukaryota</taxon>
        <taxon>Viridiplantae</taxon>
        <taxon>Streptophyta</taxon>
        <taxon>Embryophyta</taxon>
        <taxon>Tracheophyta</taxon>
        <taxon>Spermatophyta</taxon>
        <taxon>Magnoliopsida</taxon>
        <taxon>Liliopsida</taxon>
        <taxon>Araceae</taxon>
        <taxon>Aroideae</taxon>
        <taxon>Colocasieae</taxon>
        <taxon>Colocasia</taxon>
    </lineage>
</organism>
<dbReference type="AlphaFoldDB" id="A0A843X984"/>
<accession>A0A843X984</accession>
<sequence>MFQSFSLPPLLLLGLVSLLLVLLLLRLGYCRWSYFLLLLLLLLCILLAAGVATVGMRCYFHLEVIYSSRRSHLSIASTYLSTGILLPEPSQYKTSSSCRQMDFTCRQMFITCRQPTLVYRQIVSDPRNWFWENNSCRQPLPSCRQTPVCDELVIYIFRRRDIGI</sequence>
<reference evidence="2" key="1">
    <citation type="submission" date="2017-07" db="EMBL/GenBank/DDBJ databases">
        <title>Taro Niue Genome Assembly and Annotation.</title>
        <authorList>
            <person name="Atibalentja N."/>
            <person name="Keating K."/>
            <person name="Fields C.J."/>
        </authorList>
    </citation>
    <scope>NUCLEOTIDE SEQUENCE</scope>
    <source>
        <strain evidence="2">Niue_2</strain>
        <tissue evidence="2">Leaf</tissue>
    </source>
</reference>
<evidence type="ECO:0000256" key="1">
    <source>
        <dbReference type="SAM" id="Phobius"/>
    </source>
</evidence>
<keyword evidence="1" id="KW-0812">Transmembrane</keyword>
<evidence type="ECO:0000313" key="3">
    <source>
        <dbReference type="Proteomes" id="UP000652761"/>
    </source>
</evidence>
<dbReference type="Proteomes" id="UP000652761">
    <property type="component" value="Unassembled WGS sequence"/>
</dbReference>
<protein>
    <submittedName>
        <fullName evidence="2">Uncharacterized protein</fullName>
    </submittedName>
</protein>
<gene>
    <name evidence="2" type="ORF">Taro_048856</name>
</gene>
<keyword evidence="1" id="KW-0472">Membrane</keyword>
<evidence type="ECO:0000313" key="2">
    <source>
        <dbReference type="EMBL" id="MQM15904.1"/>
    </source>
</evidence>
<comment type="caution">
    <text evidence="2">The sequence shown here is derived from an EMBL/GenBank/DDBJ whole genome shotgun (WGS) entry which is preliminary data.</text>
</comment>